<dbReference type="EMBL" id="CP140255">
    <property type="protein sequence ID" value="WQH14661.1"/>
    <property type="molecule type" value="Genomic_DNA"/>
</dbReference>
<dbReference type="Pfam" id="PF08803">
    <property type="entry name" value="ydhR"/>
    <property type="match status" value="1"/>
</dbReference>
<organism evidence="1 2">
    <name type="scientific">Vreelandella neptunia</name>
    <dbReference type="NCBI Taxonomy" id="115551"/>
    <lineage>
        <taxon>Bacteria</taxon>
        <taxon>Pseudomonadati</taxon>
        <taxon>Pseudomonadota</taxon>
        <taxon>Gammaproteobacteria</taxon>
        <taxon>Oceanospirillales</taxon>
        <taxon>Halomonadaceae</taxon>
        <taxon>Vreelandella</taxon>
    </lineage>
</organism>
<reference evidence="1 2" key="1">
    <citation type="submission" date="2023-11" db="EMBL/GenBank/DDBJ databases">
        <title>MicrobeMod: A computational toolkit for identifying prokaryotic methylation and restriction-modification with nanopore sequencing.</title>
        <authorList>
            <person name="Crits-Christoph A."/>
            <person name="Kang S.C."/>
            <person name="Lee H."/>
            <person name="Ostrov N."/>
        </authorList>
    </citation>
    <scope>NUCLEOTIDE SEQUENCE [LARGE SCALE GENOMIC DNA]</scope>
    <source>
        <strain evidence="1 2">ATCC BAA-805</strain>
    </source>
</reference>
<name>A0ABZ0YRP8_9GAMM</name>
<dbReference type="InterPro" id="IPR011008">
    <property type="entry name" value="Dimeric_a/b-barrel"/>
</dbReference>
<dbReference type="Proteomes" id="UP001324794">
    <property type="component" value="Chromosome"/>
</dbReference>
<dbReference type="RefSeq" id="WP_133730673.1">
    <property type="nucleotide sequence ID" value="NZ_CP140255.1"/>
</dbReference>
<dbReference type="Gene3D" id="3.30.70.100">
    <property type="match status" value="1"/>
</dbReference>
<sequence length="106" mass="11553">MTQPSRVFLYAEFQVSAPFTKDVWQDANPAMHNIPGLRSKTWLSGINNHSVGGFYEFDSVPSARAYAEGLLADFAKAVDASLTVKLFDGDVVAEASKGMNSPFFTT</sequence>
<evidence type="ECO:0000313" key="1">
    <source>
        <dbReference type="EMBL" id="WQH14661.1"/>
    </source>
</evidence>
<evidence type="ECO:0000313" key="2">
    <source>
        <dbReference type="Proteomes" id="UP001324794"/>
    </source>
</evidence>
<gene>
    <name evidence="1" type="ORF">SR894_09010</name>
</gene>
<accession>A0ABZ0YRP8</accession>
<protein>
    <submittedName>
        <fullName evidence="1">YdhR family protein</fullName>
    </submittedName>
</protein>
<dbReference type="InterPro" id="IPR014910">
    <property type="entry name" value="YdhR"/>
</dbReference>
<dbReference type="SUPFAM" id="SSF54909">
    <property type="entry name" value="Dimeric alpha+beta barrel"/>
    <property type="match status" value="1"/>
</dbReference>
<keyword evidence="2" id="KW-1185">Reference proteome</keyword>
<proteinExistence type="predicted"/>